<dbReference type="HOGENOM" id="CLU_3339622_0_0_9"/>
<dbReference type="KEGG" id="bcb:BCB4264_A4048"/>
<dbReference type="AlphaFoldDB" id="B7H6T2"/>
<evidence type="ECO:0000313" key="1">
    <source>
        <dbReference type="EMBL" id="ACK59379.1"/>
    </source>
</evidence>
<name>B7H6T2_BACC4</name>
<organism evidence="1 2">
    <name type="scientific">Bacillus cereus (strain B4264)</name>
    <dbReference type="NCBI Taxonomy" id="405532"/>
    <lineage>
        <taxon>Bacteria</taxon>
        <taxon>Bacillati</taxon>
        <taxon>Bacillota</taxon>
        <taxon>Bacilli</taxon>
        <taxon>Bacillales</taxon>
        <taxon>Bacillaceae</taxon>
        <taxon>Bacillus</taxon>
        <taxon>Bacillus cereus group</taxon>
    </lineage>
</organism>
<evidence type="ECO:0000313" key="2">
    <source>
        <dbReference type="Proteomes" id="UP000007096"/>
    </source>
</evidence>
<reference evidence="1 2" key="1">
    <citation type="submission" date="2008-10" db="EMBL/GenBank/DDBJ databases">
        <title>Genome sequence of Bacillus cereus B4264.</title>
        <authorList>
            <person name="Dodson R.J."/>
            <person name="Durkin A.S."/>
            <person name="Rosovitz M.J."/>
            <person name="Rasko D.A."/>
            <person name="Hoffmaster A."/>
            <person name="Ravel J."/>
            <person name="Sutton G."/>
        </authorList>
    </citation>
    <scope>NUCLEOTIDE SEQUENCE [LARGE SCALE GENOMIC DNA]</scope>
    <source>
        <strain evidence="1 2">B4264</strain>
    </source>
</reference>
<dbReference type="EMBL" id="CP001176">
    <property type="protein sequence ID" value="ACK59379.1"/>
    <property type="molecule type" value="Genomic_DNA"/>
</dbReference>
<sequence>MEYERRLVVEWVNNVSTVIILLYRSELFHLKYAQKER</sequence>
<gene>
    <name evidence="1" type="ordered locus">BCB4264_A4048</name>
</gene>
<protein>
    <submittedName>
        <fullName evidence="1">Uncharacterized protein</fullName>
    </submittedName>
</protein>
<accession>B7H6T2</accession>
<dbReference type="Proteomes" id="UP000007096">
    <property type="component" value="Chromosome"/>
</dbReference>
<proteinExistence type="predicted"/>